<dbReference type="Proteomes" id="UP000222824">
    <property type="component" value="Unassembled WGS sequence"/>
</dbReference>
<dbReference type="EMBL" id="NHOA01000009">
    <property type="protein sequence ID" value="PHQ40343.1"/>
    <property type="molecule type" value="Genomic_DNA"/>
</dbReference>
<comment type="caution">
    <text evidence="2">The sequence shown here is derived from an EMBL/GenBank/DDBJ whole genome shotgun (WGS) entry which is preliminary data.</text>
</comment>
<keyword evidence="1" id="KW-1133">Transmembrane helix</keyword>
<evidence type="ECO:0000313" key="3">
    <source>
        <dbReference type="Proteomes" id="UP000222824"/>
    </source>
</evidence>
<accession>A0A2G1WN09</accession>
<evidence type="ECO:0000313" key="2">
    <source>
        <dbReference type="EMBL" id="PHQ40343.1"/>
    </source>
</evidence>
<protein>
    <submittedName>
        <fullName evidence="2">Uncharacterized protein</fullName>
    </submittedName>
</protein>
<feature type="transmembrane region" description="Helical" evidence="1">
    <location>
        <begin position="26"/>
        <end position="45"/>
    </location>
</feature>
<proteinExistence type="predicted"/>
<dbReference type="OrthoDB" id="330342at2157"/>
<sequence length="230" mass="23272">MLAVNTLVGAVLVVSAYGLKDHVLGWISWLGGAIVGGFVGWVVVPELTAAPPAGGERLLLAGAAVLIGTVLGRVLIPLAARFAVSIAAFVFATLAVLVLTAGESLLRQFYRPGASGADAVAVDAAIESSLLSQPAFQRFLLIAVVVGAVAGLLALRYYDSIITLSLVALGAGLVATTVPVWRAVAAGEPVAFVEQATLSNPAFAALFVAGIAVQYVRHSVDGLGGSDTLA</sequence>
<feature type="transmembrane region" description="Helical" evidence="1">
    <location>
        <begin position="164"/>
        <end position="184"/>
    </location>
</feature>
<keyword evidence="3" id="KW-1185">Reference proteome</keyword>
<name>A0A2G1WN09_9EURY</name>
<reference evidence="2 3" key="1">
    <citation type="journal article" date="2014" name="Front. Microbiol.">
        <title>Population and genomic analysis of the genus Halorubrum.</title>
        <authorList>
            <person name="Fullmer M.S."/>
            <person name="Soucy S.M."/>
            <person name="Swithers K.S."/>
            <person name="Makkay A.M."/>
            <person name="Wheeler R."/>
            <person name="Ventosa A."/>
            <person name="Gogarten J.P."/>
            <person name="Papke R.T."/>
        </authorList>
    </citation>
    <scope>NUCLEOTIDE SEQUENCE [LARGE SCALE GENOMIC DNA]</scope>
    <source>
        <strain evidence="2 3">C49</strain>
    </source>
</reference>
<keyword evidence="1" id="KW-0812">Transmembrane</keyword>
<evidence type="ECO:0000256" key="1">
    <source>
        <dbReference type="SAM" id="Phobius"/>
    </source>
</evidence>
<feature type="transmembrane region" description="Helical" evidence="1">
    <location>
        <begin position="57"/>
        <end position="76"/>
    </location>
</feature>
<feature type="transmembrane region" description="Helical" evidence="1">
    <location>
        <begin position="82"/>
        <end position="101"/>
    </location>
</feature>
<feature type="transmembrane region" description="Helical" evidence="1">
    <location>
        <begin position="196"/>
        <end position="216"/>
    </location>
</feature>
<feature type="transmembrane region" description="Helical" evidence="1">
    <location>
        <begin position="139"/>
        <end position="158"/>
    </location>
</feature>
<gene>
    <name evidence="2" type="ORF">DJ69_01580</name>
</gene>
<dbReference type="AlphaFoldDB" id="A0A2G1WN09"/>
<organism evidence="2 3">
    <name type="scientific">Halorubrum persicum</name>
    <dbReference type="NCBI Taxonomy" id="1383844"/>
    <lineage>
        <taxon>Archaea</taxon>
        <taxon>Methanobacteriati</taxon>
        <taxon>Methanobacteriota</taxon>
        <taxon>Stenosarchaea group</taxon>
        <taxon>Halobacteria</taxon>
        <taxon>Halobacteriales</taxon>
        <taxon>Haloferacaceae</taxon>
        <taxon>Halorubrum</taxon>
    </lineage>
</organism>
<keyword evidence="1" id="KW-0472">Membrane</keyword>